<dbReference type="InterPro" id="IPR003737">
    <property type="entry name" value="GlcNAc_PI_deacetylase-related"/>
</dbReference>
<dbReference type="Pfam" id="PF02585">
    <property type="entry name" value="PIG-L"/>
    <property type="match status" value="1"/>
</dbReference>
<keyword evidence="2" id="KW-1185">Reference proteome</keyword>
<evidence type="ECO:0000313" key="2">
    <source>
        <dbReference type="Proteomes" id="UP000320176"/>
    </source>
</evidence>
<dbReference type="PANTHER" id="PTHR12993:SF30">
    <property type="entry name" value="N-ACETYL-ALPHA-D-GLUCOSAMINYL L-MALATE DEACETYLASE 1"/>
    <property type="match status" value="1"/>
</dbReference>
<organism evidence="1 2">
    <name type="scientific">Stieleria varia</name>
    <dbReference type="NCBI Taxonomy" id="2528005"/>
    <lineage>
        <taxon>Bacteria</taxon>
        <taxon>Pseudomonadati</taxon>
        <taxon>Planctomycetota</taxon>
        <taxon>Planctomycetia</taxon>
        <taxon>Pirellulales</taxon>
        <taxon>Pirellulaceae</taxon>
        <taxon>Stieleria</taxon>
    </lineage>
</organism>
<evidence type="ECO:0000313" key="1">
    <source>
        <dbReference type="EMBL" id="TWU05869.1"/>
    </source>
</evidence>
<proteinExistence type="predicted"/>
<dbReference type="OrthoDB" id="9815144at2"/>
<dbReference type="SUPFAM" id="SSF102588">
    <property type="entry name" value="LmbE-like"/>
    <property type="match status" value="1"/>
</dbReference>
<dbReference type="Proteomes" id="UP000320176">
    <property type="component" value="Unassembled WGS sequence"/>
</dbReference>
<reference evidence="1 2" key="1">
    <citation type="submission" date="2019-02" db="EMBL/GenBank/DDBJ databases">
        <title>Deep-cultivation of Planctomycetes and their phenomic and genomic characterization uncovers novel biology.</title>
        <authorList>
            <person name="Wiegand S."/>
            <person name="Jogler M."/>
            <person name="Boedeker C."/>
            <person name="Pinto D."/>
            <person name="Vollmers J."/>
            <person name="Rivas-Marin E."/>
            <person name="Kohn T."/>
            <person name="Peeters S.H."/>
            <person name="Heuer A."/>
            <person name="Rast P."/>
            <person name="Oberbeckmann S."/>
            <person name="Bunk B."/>
            <person name="Jeske O."/>
            <person name="Meyerdierks A."/>
            <person name="Storesund J.E."/>
            <person name="Kallscheuer N."/>
            <person name="Luecker S."/>
            <person name="Lage O.M."/>
            <person name="Pohl T."/>
            <person name="Merkel B.J."/>
            <person name="Hornburger P."/>
            <person name="Mueller R.-W."/>
            <person name="Bruemmer F."/>
            <person name="Labrenz M."/>
            <person name="Spormann A.M."/>
            <person name="Op Den Camp H."/>
            <person name="Overmann J."/>
            <person name="Amann R."/>
            <person name="Jetten M.S.M."/>
            <person name="Mascher T."/>
            <person name="Medema M.H."/>
            <person name="Devos D.P."/>
            <person name="Kaster A.-K."/>
            <person name="Ovreas L."/>
            <person name="Rohde M."/>
            <person name="Galperin M.Y."/>
            <person name="Jogler C."/>
        </authorList>
    </citation>
    <scope>NUCLEOTIDE SEQUENCE [LARGE SCALE GENOMIC DNA]</scope>
    <source>
        <strain evidence="1 2">Pla52n</strain>
    </source>
</reference>
<gene>
    <name evidence="1" type="primary">mca_2</name>
    <name evidence="1" type="ORF">Pla52n_15840</name>
</gene>
<comment type="caution">
    <text evidence="1">The sequence shown here is derived from an EMBL/GenBank/DDBJ whole genome shotgun (WGS) entry which is preliminary data.</text>
</comment>
<sequence>MNELPEPLDVLVVAAHPDDAEVACGGTLAMLADAGHRVGVVDLTDGEPTPYSSGPQQRMEEATQAGKILGLAMRVQLDLPNRRLMDGVDERLALAKVFRTYRPRVVIGFGDKTPMASPDHYQAMQITDAAVFYSRLSKWEQQFDGLPVHPVQRQLYFRLAVDSTILPTNPFHTLIDISQTLERKLQAVACYRSQFDHKTTILERVRAAAVATGSIAGVGAAESFAAARPFATSDLFGALGLG</sequence>
<dbReference type="PANTHER" id="PTHR12993">
    <property type="entry name" value="N-ACETYLGLUCOSAMINYL-PHOSPHATIDYLINOSITOL DE-N-ACETYLASE-RELATED"/>
    <property type="match status" value="1"/>
</dbReference>
<dbReference type="Gene3D" id="3.40.50.10320">
    <property type="entry name" value="LmbE-like"/>
    <property type="match status" value="1"/>
</dbReference>
<accession>A0A5C6B3B5</accession>
<dbReference type="GO" id="GO:0016811">
    <property type="term" value="F:hydrolase activity, acting on carbon-nitrogen (but not peptide) bonds, in linear amides"/>
    <property type="evidence" value="ECO:0007669"/>
    <property type="project" value="TreeGrafter"/>
</dbReference>
<keyword evidence="1" id="KW-0378">Hydrolase</keyword>
<dbReference type="EMBL" id="SJPN01000002">
    <property type="protein sequence ID" value="TWU05869.1"/>
    <property type="molecule type" value="Genomic_DNA"/>
</dbReference>
<dbReference type="RefSeq" id="WP_146519053.1">
    <property type="nucleotide sequence ID" value="NZ_CP151726.1"/>
</dbReference>
<dbReference type="EC" id="3.5.1.115" evidence="1"/>
<dbReference type="InterPro" id="IPR024078">
    <property type="entry name" value="LmbE-like_dom_sf"/>
</dbReference>
<dbReference type="AlphaFoldDB" id="A0A5C6B3B5"/>
<protein>
    <submittedName>
        <fullName evidence="1">Mycothiol S-conjugate amidase</fullName>
        <ecNumber evidence="1">3.5.1.115</ecNumber>
    </submittedName>
</protein>
<name>A0A5C6B3B5_9BACT</name>